<name>A0AAV4JD70_9GAST</name>
<evidence type="ECO:0000313" key="3">
    <source>
        <dbReference type="Proteomes" id="UP000762676"/>
    </source>
</evidence>
<accession>A0AAV4JD70</accession>
<evidence type="ECO:0008006" key="4">
    <source>
        <dbReference type="Google" id="ProtNLM"/>
    </source>
</evidence>
<gene>
    <name evidence="2" type="ORF">ElyMa_006907300</name>
</gene>
<organism evidence="2 3">
    <name type="scientific">Elysia marginata</name>
    <dbReference type="NCBI Taxonomy" id="1093978"/>
    <lineage>
        <taxon>Eukaryota</taxon>
        <taxon>Metazoa</taxon>
        <taxon>Spiralia</taxon>
        <taxon>Lophotrochozoa</taxon>
        <taxon>Mollusca</taxon>
        <taxon>Gastropoda</taxon>
        <taxon>Heterobranchia</taxon>
        <taxon>Euthyneura</taxon>
        <taxon>Panpulmonata</taxon>
        <taxon>Sacoglossa</taxon>
        <taxon>Placobranchoidea</taxon>
        <taxon>Plakobranchidae</taxon>
        <taxon>Elysia</taxon>
    </lineage>
</organism>
<evidence type="ECO:0000256" key="1">
    <source>
        <dbReference type="SAM" id="Phobius"/>
    </source>
</evidence>
<feature type="transmembrane region" description="Helical" evidence="1">
    <location>
        <begin position="12"/>
        <end position="32"/>
    </location>
</feature>
<keyword evidence="1" id="KW-0472">Membrane</keyword>
<comment type="caution">
    <text evidence="2">The sequence shown here is derived from an EMBL/GenBank/DDBJ whole genome shotgun (WGS) entry which is preliminary data.</text>
</comment>
<evidence type="ECO:0000313" key="2">
    <source>
        <dbReference type="EMBL" id="GFS20774.1"/>
    </source>
</evidence>
<keyword evidence="3" id="KW-1185">Reference proteome</keyword>
<keyword evidence="1" id="KW-1133">Transmembrane helix</keyword>
<feature type="transmembrane region" description="Helical" evidence="1">
    <location>
        <begin position="44"/>
        <end position="66"/>
    </location>
</feature>
<dbReference type="AlphaFoldDB" id="A0AAV4JD70"/>
<proteinExistence type="predicted"/>
<dbReference type="EMBL" id="BMAT01013820">
    <property type="protein sequence ID" value="GFS20774.1"/>
    <property type="molecule type" value="Genomic_DNA"/>
</dbReference>
<keyword evidence="1" id="KW-0812">Transmembrane</keyword>
<protein>
    <recommendedName>
        <fullName evidence="4">SH3 domain-containing protein</fullName>
    </recommendedName>
</protein>
<dbReference type="Proteomes" id="UP000762676">
    <property type="component" value="Unassembled WGS sequence"/>
</dbReference>
<sequence length="214" mass="23874">MDQLAVGGFQLANLLLAFLVTSVFVFLLYWLWTWPCRLAVGGFQLANLLLAFLVTSVFVFLLYWLWTWPCSEQGKGFGSDKPRKYDSLQLSPGPAPAGIPVATLYAMEIEPGTVVLQSEDGEFFRILREFDKVERPGGYGSMTREPTGSSMANQYVPSYTRAHYQTRPALSNATPSAPPASHLAEVDQWRARCDAYGPMEPWRPLHTANVLSGY</sequence>
<reference evidence="2 3" key="1">
    <citation type="journal article" date="2021" name="Elife">
        <title>Chloroplast acquisition without the gene transfer in kleptoplastic sea slugs, Plakobranchus ocellatus.</title>
        <authorList>
            <person name="Maeda T."/>
            <person name="Takahashi S."/>
            <person name="Yoshida T."/>
            <person name="Shimamura S."/>
            <person name="Takaki Y."/>
            <person name="Nagai Y."/>
            <person name="Toyoda A."/>
            <person name="Suzuki Y."/>
            <person name="Arimoto A."/>
            <person name="Ishii H."/>
            <person name="Satoh N."/>
            <person name="Nishiyama T."/>
            <person name="Hasebe M."/>
            <person name="Maruyama T."/>
            <person name="Minagawa J."/>
            <person name="Obokata J."/>
            <person name="Shigenobu S."/>
        </authorList>
    </citation>
    <scope>NUCLEOTIDE SEQUENCE [LARGE SCALE GENOMIC DNA]</scope>
</reference>